<evidence type="ECO:0000313" key="7">
    <source>
        <dbReference type="EMBL" id="KAK0749519.1"/>
    </source>
</evidence>
<gene>
    <name evidence="7" type="ORF">B0T18DRAFT_427628</name>
</gene>
<dbReference type="InterPro" id="IPR024679">
    <property type="entry name" value="Ipi1_N"/>
</dbReference>
<dbReference type="EMBL" id="JAUKUD010000003">
    <property type="protein sequence ID" value="KAK0749519.1"/>
    <property type="molecule type" value="Genomic_DNA"/>
</dbReference>
<keyword evidence="4 5" id="KW-0539">Nucleus</keyword>
<keyword evidence="5" id="KW-0698">rRNA processing</keyword>
<proteinExistence type="inferred from homology"/>
<dbReference type="Proteomes" id="UP001172155">
    <property type="component" value="Unassembled WGS sequence"/>
</dbReference>
<dbReference type="GO" id="GO:0006364">
    <property type="term" value="P:rRNA processing"/>
    <property type="evidence" value="ECO:0007669"/>
    <property type="project" value="UniProtKB-UniRule"/>
</dbReference>
<dbReference type="InterPro" id="IPR011989">
    <property type="entry name" value="ARM-like"/>
</dbReference>
<comment type="caution">
    <text evidence="7">The sequence shown here is derived from an EMBL/GenBank/DDBJ whole genome shotgun (WGS) entry which is preliminary data.</text>
</comment>
<accession>A0AA40K844</accession>
<comment type="function">
    <text evidence="1 5">Component of the RIX1 complex required for processing of ITS2 sequences from 35S pre-rRNA.</text>
</comment>
<organism evidence="7 8">
    <name type="scientific">Schizothecium vesticola</name>
    <dbReference type="NCBI Taxonomy" id="314040"/>
    <lineage>
        <taxon>Eukaryota</taxon>
        <taxon>Fungi</taxon>
        <taxon>Dikarya</taxon>
        <taxon>Ascomycota</taxon>
        <taxon>Pezizomycotina</taxon>
        <taxon>Sordariomycetes</taxon>
        <taxon>Sordariomycetidae</taxon>
        <taxon>Sordariales</taxon>
        <taxon>Schizotheciaceae</taxon>
        <taxon>Schizothecium</taxon>
    </lineage>
</organism>
<evidence type="ECO:0000256" key="3">
    <source>
        <dbReference type="ARBA" id="ARBA00006427"/>
    </source>
</evidence>
<dbReference type="GO" id="GO:0120330">
    <property type="term" value="C:rixosome complex"/>
    <property type="evidence" value="ECO:0007669"/>
    <property type="project" value="UniProtKB-UniRule"/>
</dbReference>
<dbReference type="SUPFAM" id="SSF48371">
    <property type="entry name" value="ARM repeat"/>
    <property type="match status" value="1"/>
</dbReference>
<evidence type="ECO:0000259" key="6">
    <source>
        <dbReference type="Pfam" id="PF12333"/>
    </source>
</evidence>
<keyword evidence="8" id="KW-1185">Reference proteome</keyword>
<comment type="similarity">
    <text evidence="3 5">Belongs to the IPI1/TEX10 family.</text>
</comment>
<evidence type="ECO:0000256" key="2">
    <source>
        <dbReference type="ARBA" id="ARBA00004123"/>
    </source>
</evidence>
<evidence type="ECO:0000256" key="1">
    <source>
        <dbReference type="ARBA" id="ARBA00002355"/>
    </source>
</evidence>
<comment type="subcellular location">
    <subcellularLocation>
        <location evidence="2 5">Nucleus</location>
    </subcellularLocation>
</comment>
<dbReference type="Pfam" id="PF12333">
    <property type="entry name" value="Ipi1_N"/>
    <property type="match status" value="1"/>
</dbReference>
<feature type="domain" description="Pre-rRNA-processing protein Ipi1 N-terminal" evidence="6">
    <location>
        <begin position="131"/>
        <end position="235"/>
    </location>
</feature>
<dbReference type="AlphaFoldDB" id="A0AA40K844"/>
<sequence>MGSSNKKKKEKKKDFQKAKLKVGKAKAKAANFTDTSFKSKSIVVNQQTVADEDLDATEQFKQNLSLAVNSKSDNQRRDALAYLTNQISAKPPNNPVGTSGVLTKVLPLVSDSSAAVRTRLLALFRAMPPSEVQPNVEKILMYVRGAMAHLAKDIRNEAVNVLEWLVEVAGDEVVSCPGGWLKTLNSFSSMLGWNPSVGVSMSVKGWTTSIQTTLIVSKRIPEAQARHIQVLAQFLAAGFRAEKPTSYTPQAYWDNIYRLPATPNPFGYLNLFGTPRDEDSEMYPDRASRMRVFDAKWRAAITSGMEGAKKEGGVVGRSAATLDKTLKGSLDEGLSVNICG</sequence>
<reference evidence="7" key="1">
    <citation type="submission" date="2023-06" db="EMBL/GenBank/DDBJ databases">
        <title>Genome-scale phylogeny and comparative genomics of the fungal order Sordariales.</title>
        <authorList>
            <consortium name="Lawrence Berkeley National Laboratory"/>
            <person name="Hensen N."/>
            <person name="Bonometti L."/>
            <person name="Westerberg I."/>
            <person name="Brannstrom I.O."/>
            <person name="Guillou S."/>
            <person name="Cros-Aarteil S."/>
            <person name="Calhoun S."/>
            <person name="Haridas S."/>
            <person name="Kuo A."/>
            <person name="Mondo S."/>
            <person name="Pangilinan J."/>
            <person name="Riley R."/>
            <person name="LaButti K."/>
            <person name="Andreopoulos B."/>
            <person name="Lipzen A."/>
            <person name="Chen C."/>
            <person name="Yanf M."/>
            <person name="Daum C."/>
            <person name="Ng V."/>
            <person name="Clum A."/>
            <person name="Steindorff A."/>
            <person name="Ohm R."/>
            <person name="Martin F."/>
            <person name="Silar P."/>
            <person name="Natvig D."/>
            <person name="Lalanne C."/>
            <person name="Gautier V."/>
            <person name="Ament-velasquez S.L."/>
            <person name="Kruys A."/>
            <person name="Hutchinson M.I."/>
            <person name="Powell A.J."/>
            <person name="Barry K."/>
            <person name="Miller A.N."/>
            <person name="Grigoriev I.V."/>
            <person name="Debuchy R."/>
            <person name="Gladieux P."/>
            <person name="Thoren M.H."/>
            <person name="Johannesson H."/>
        </authorList>
    </citation>
    <scope>NUCLEOTIDE SEQUENCE</scope>
    <source>
        <strain evidence="7">SMH3187-1</strain>
    </source>
</reference>
<protein>
    <recommendedName>
        <fullName evidence="5">Pre-rRNA-processing protein</fullName>
    </recommendedName>
</protein>
<evidence type="ECO:0000256" key="4">
    <source>
        <dbReference type="ARBA" id="ARBA00023242"/>
    </source>
</evidence>
<evidence type="ECO:0000256" key="5">
    <source>
        <dbReference type="RuleBase" id="RU368021"/>
    </source>
</evidence>
<dbReference type="PANTHER" id="PTHR16056">
    <property type="entry name" value="REGULATOR OF MICROTUBULE DYNAMICS PROTEIN"/>
    <property type="match status" value="1"/>
</dbReference>
<dbReference type="GO" id="GO:0005634">
    <property type="term" value="C:nucleus"/>
    <property type="evidence" value="ECO:0007669"/>
    <property type="project" value="UniProtKB-SubCell"/>
</dbReference>
<dbReference type="Gene3D" id="1.25.10.10">
    <property type="entry name" value="Leucine-rich Repeat Variant"/>
    <property type="match status" value="1"/>
</dbReference>
<dbReference type="PANTHER" id="PTHR16056:SF2">
    <property type="entry name" value="TESTIS-EXPRESSED PROTEIN 10"/>
    <property type="match status" value="1"/>
</dbReference>
<name>A0AA40K844_9PEZI</name>
<evidence type="ECO:0000313" key="8">
    <source>
        <dbReference type="Proteomes" id="UP001172155"/>
    </source>
</evidence>
<keyword evidence="5" id="KW-0690">Ribosome biogenesis</keyword>
<comment type="subunit">
    <text evidence="5">Component of the RIX1 complex.</text>
</comment>
<dbReference type="InterPro" id="IPR016024">
    <property type="entry name" value="ARM-type_fold"/>
</dbReference>